<dbReference type="EC" id="2.4.2.10" evidence="2 6"/>
<comment type="similarity">
    <text evidence="6">Belongs to the purine/pyrimidine phosphoribosyltransferase family. PyrE subfamily.</text>
</comment>
<dbReference type="EMBL" id="FOEN01000005">
    <property type="protein sequence ID" value="SEQ07950.1"/>
    <property type="molecule type" value="Genomic_DNA"/>
</dbReference>
<comment type="caution">
    <text evidence="6">Lacks conserved residue(s) required for the propagation of feature annotation.</text>
</comment>
<feature type="binding site" evidence="6">
    <location>
        <position position="103"/>
    </location>
    <ligand>
        <name>5-phospho-alpha-D-ribose 1-diphosphate</name>
        <dbReference type="ChEBI" id="CHEBI:58017"/>
        <note>ligand shared between dimeric partners</note>
    </ligand>
</feature>
<dbReference type="PANTHER" id="PTHR19278">
    <property type="entry name" value="OROTATE PHOSPHORIBOSYLTRANSFERASE"/>
    <property type="match status" value="1"/>
</dbReference>
<comment type="function">
    <text evidence="6">Catalyzes the transfer of a ribosyl phosphate group from 5-phosphoribose 1-diphosphate to orotate, leading to the formation of orotidine monophosphate (OMP).</text>
</comment>
<accession>A0A1H9D384</accession>
<feature type="domain" description="Phosphoribosyltransferase" evidence="7">
    <location>
        <begin position="47"/>
        <end position="153"/>
    </location>
</feature>
<proteinExistence type="inferred from homology"/>
<evidence type="ECO:0000256" key="6">
    <source>
        <dbReference type="HAMAP-Rule" id="MF_01208"/>
    </source>
</evidence>
<keyword evidence="9" id="KW-1185">Reference proteome</keyword>
<dbReference type="PANTHER" id="PTHR19278:SF9">
    <property type="entry name" value="URIDINE 5'-MONOPHOSPHATE SYNTHASE"/>
    <property type="match status" value="1"/>
</dbReference>
<name>A0A1H9D384_9LACT</name>
<dbReference type="InterPro" id="IPR029057">
    <property type="entry name" value="PRTase-like"/>
</dbReference>
<gene>
    <name evidence="6" type="primary">pyrE</name>
    <name evidence="8" type="ORF">SAMN04488558_10513</name>
</gene>
<comment type="catalytic activity">
    <reaction evidence="6">
        <text>orotidine 5'-phosphate + diphosphate = orotate + 5-phospho-alpha-D-ribose 1-diphosphate</text>
        <dbReference type="Rhea" id="RHEA:10380"/>
        <dbReference type="ChEBI" id="CHEBI:30839"/>
        <dbReference type="ChEBI" id="CHEBI:33019"/>
        <dbReference type="ChEBI" id="CHEBI:57538"/>
        <dbReference type="ChEBI" id="CHEBI:58017"/>
        <dbReference type="EC" id="2.4.2.10"/>
    </reaction>
</comment>
<dbReference type="UniPathway" id="UPA00070">
    <property type="reaction ID" value="UER00119"/>
</dbReference>
<sequence length="212" mass="23454">MNNSAQRAAEILMTIEAVCLKPQEPYTWASGLRSPIYTDNRLIMSYPKERQEIEHLLAQAIQTHYPEVEVIAGTATAGIPHAAFVAAEMDLPMIYVRSSAKDHGKGQAIEGRLDPGAKVVLIEDLVSTGRSVLNAAQQIRQAGGQVLGVMSIFNYQLKRGYQAFAEADLSLHSLTDYSTLLQVASQDAEIKAYYDSLNEWYQDPQAWSDKHA</sequence>
<dbReference type="GO" id="GO:0044205">
    <property type="term" value="P:'de novo' UMP biosynthetic process"/>
    <property type="evidence" value="ECO:0007669"/>
    <property type="project" value="UniProtKB-UniRule"/>
</dbReference>
<keyword evidence="5 6" id="KW-0665">Pyrimidine biosynthesis</keyword>
<dbReference type="OrthoDB" id="9802134at2"/>
<evidence type="ECO:0000256" key="2">
    <source>
        <dbReference type="ARBA" id="ARBA00011971"/>
    </source>
</evidence>
<evidence type="ECO:0000256" key="1">
    <source>
        <dbReference type="ARBA" id="ARBA00004889"/>
    </source>
</evidence>
<dbReference type="STRING" id="89093.SAMN04488558_10513"/>
<comment type="cofactor">
    <cofactor evidence="6">
        <name>Mg(2+)</name>
        <dbReference type="ChEBI" id="CHEBI:18420"/>
    </cofactor>
</comment>
<comment type="subunit">
    <text evidence="6">Homodimer.</text>
</comment>
<dbReference type="InterPro" id="IPR000836">
    <property type="entry name" value="PRTase_dom"/>
</dbReference>
<evidence type="ECO:0000256" key="3">
    <source>
        <dbReference type="ARBA" id="ARBA00022676"/>
    </source>
</evidence>
<evidence type="ECO:0000313" key="8">
    <source>
        <dbReference type="EMBL" id="SEQ07950.1"/>
    </source>
</evidence>
<evidence type="ECO:0000256" key="4">
    <source>
        <dbReference type="ARBA" id="ARBA00022679"/>
    </source>
</evidence>
<dbReference type="InterPro" id="IPR023031">
    <property type="entry name" value="OPRT"/>
</dbReference>
<dbReference type="HAMAP" id="MF_01208">
    <property type="entry name" value="PyrE"/>
    <property type="match status" value="1"/>
</dbReference>
<organism evidence="8 9">
    <name type="scientific">Ignavigranum ruoffiae</name>
    <dbReference type="NCBI Taxonomy" id="89093"/>
    <lineage>
        <taxon>Bacteria</taxon>
        <taxon>Bacillati</taxon>
        <taxon>Bacillota</taxon>
        <taxon>Bacilli</taxon>
        <taxon>Lactobacillales</taxon>
        <taxon>Aerococcaceae</taxon>
        <taxon>Ignavigranum</taxon>
    </lineage>
</organism>
<dbReference type="AlphaFoldDB" id="A0A1H9D384"/>
<reference evidence="8 9" key="1">
    <citation type="submission" date="2016-10" db="EMBL/GenBank/DDBJ databases">
        <authorList>
            <person name="de Groot N.N."/>
        </authorList>
    </citation>
    <scope>NUCLEOTIDE SEQUENCE [LARGE SCALE GENOMIC DNA]</scope>
    <source>
        <strain evidence="8 9">DSM 15695</strain>
    </source>
</reference>
<keyword evidence="4 6" id="KW-0808">Transferase</keyword>
<dbReference type="GO" id="GO:0004588">
    <property type="term" value="F:orotate phosphoribosyltransferase activity"/>
    <property type="evidence" value="ECO:0007669"/>
    <property type="project" value="UniProtKB-UniRule"/>
</dbReference>
<dbReference type="CDD" id="cd06223">
    <property type="entry name" value="PRTases_typeI"/>
    <property type="match status" value="1"/>
</dbReference>
<evidence type="ECO:0000259" key="7">
    <source>
        <dbReference type="Pfam" id="PF00156"/>
    </source>
</evidence>
<dbReference type="NCBIfam" id="TIGR00336">
    <property type="entry name" value="pyrE"/>
    <property type="match status" value="1"/>
</dbReference>
<dbReference type="GO" id="GO:0019856">
    <property type="term" value="P:pyrimidine nucleobase biosynthetic process"/>
    <property type="evidence" value="ECO:0007669"/>
    <property type="project" value="TreeGrafter"/>
</dbReference>
<dbReference type="Pfam" id="PF00156">
    <property type="entry name" value="Pribosyltran"/>
    <property type="match status" value="1"/>
</dbReference>
<feature type="binding site" evidence="6">
    <location>
        <position position="97"/>
    </location>
    <ligand>
        <name>5-phospho-alpha-D-ribose 1-diphosphate</name>
        <dbReference type="ChEBI" id="CHEBI:58017"/>
        <note>ligand shared between dimeric partners</note>
    </ligand>
</feature>
<feature type="binding site" evidence="6">
    <location>
        <position position="101"/>
    </location>
    <ligand>
        <name>5-phospho-alpha-D-ribose 1-diphosphate</name>
        <dbReference type="ChEBI" id="CHEBI:58017"/>
        <note>ligand shared between dimeric partners</note>
    </ligand>
</feature>
<feature type="binding site" description="in other chain" evidence="6">
    <location>
        <begin position="123"/>
        <end position="131"/>
    </location>
    <ligand>
        <name>5-phospho-alpha-D-ribose 1-diphosphate</name>
        <dbReference type="ChEBI" id="CHEBI:58017"/>
        <note>ligand shared between dimeric partners</note>
    </ligand>
</feature>
<dbReference type="InterPro" id="IPR004467">
    <property type="entry name" value="Or_phspho_trans_dom"/>
</dbReference>
<dbReference type="Proteomes" id="UP000198833">
    <property type="component" value="Unassembled WGS sequence"/>
</dbReference>
<feature type="binding site" evidence="6">
    <location>
        <position position="127"/>
    </location>
    <ligand>
        <name>orotate</name>
        <dbReference type="ChEBI" id="CHEBI:30839"/>
    </ligand>
</feature>
<dbReference type="GO" id="GO:0000287">
    <property type="term" value="F:magnesium ion binding"/>
    <property type="evidence" value="ECO:0007669"/>
    <property type="project" value="UniProtKB-UniRule"/>
</dbReference>
<keyword evidence="3 6" id="KW-0328">Glycosyltransferase</keyword>
<dbReference type="Gene3D" id="3.40.50.2020">
    <property type="match status" value="1"/>
</dbReference>
<keyword evidence="6" id="KW-0460">Magnesium</keyword>
<dbReference type="SUPFAM" id="SSF53271">
    <property type="entry name" value="PRTase-like"/>
    <property type="match status" value="1"/>
</dbReference>
<protein>
    <recommendedName>
        <fullName evidence="2 6">Orotate phosphoribosyltransferase</fullName>
        <shortName evidence="6">OPRT</shortName>
        <shortName evidence="6">OPRTase</shortName>
        <ecNumber evidence="2 6">2.4.2.10</ecNumber>
    </recommendedName>
</protein>
<comment type="pathway">
    <text evidence="1 6">Pyrimidine metabolism; UMP biosynthesis via de novo pathway; UMP from orotate: step 1/2.</text>
</comment>
<evidence type="ECO:0000256" key="5">
    <source>
        <dbReference type="ARBA" id="ARBA00022975"/>
    </source>
</evidence>
<evidence type="ECO:0000313" key="9">
    <source>
        <dbReference type="Proteomes" id="UP000198833"/>
    </source>
</evidence>
<dbReference type="RefSeq" id="WP_092571439.1">
    <property type="nucleotide sequence ID" value="NZ_CALUDV010000001.1"/>
</dbReference>